<evidence type="ECO:0000259" key="4">
    <source>
        <dbReference type="PROSITE" id="PS01124"/>
    </source>
</evidence>
<dbReference type="InterPro" id="IPR009057">
    <property type="entry name" value="Homeodomain-like_sf"/>
</dbReference>
<evidence type="ECO:0000313" key="5">
    <source>
        <dbReference type="EMBL" id="RMA79344.1"/>
    </source>
</evidence>
<dbReference type="SUPFAM" id="SSF46689">
    <property type="entry name" value="Homeodomain-like"/>
    <property type="match status" value="1"/>
</dbReference>
<dbReference type="RefSeq" id="WP_121877104.1">
    <property type="nucleotide sequence ID" value="NZ_REFJ01000004.1"/>
</dbReference>
<evidence type="ECO:0000256" key="3">
    <source>
        <dbReference type="ARBA" id="ARBA00023163"/>
    </source>
</evidence>
<dbReference type="PANTHER" id="PTHR47894">
    <property type="entry name" value="HTH-TYPE TRANSCRIPTIONAL REGULATOR GADX"/>
    <property type="match status" value="1"/>
</dbReference>
<organism evidence="5 6">
    <name type="scientific">Umboniibacter marinipuniceus</name>
    <dbReference type="NCBI Taxonomy" id="569599"/>
    <lineage>
        <taxon>Bacteria</taxon>
        <taxon>Pseudomonadati</taxon>
        <taxon>Pseudomonadota</taxon>
        <taxon>Gammaproteobacteria</taxon>
        <taxon>Cellvibrionales</taxon>
        <taxon>Cellvibrionaceae</taxon>
        <taxon>Umboniibacter</taxon>
    </lineage>
</organism>
<dbReference type="InterPro" id="IPR018060">
    <property type="entry name" value="HTH_AraC"/>
</dbReference>
<gene>
    <name evidence="5" type="ORF">DFR27_1784</name>
</gene>
<sequence>MQPGLLVHSSVFKNIADLAVVFGSSPSKLLEKFDIDFSKLDIPDSYLPMDTYHRVVDECKQRFNQPNFSAILGELHVNSLFSGYNGNLLSMKNVSAKLKEFSERCAHLLPGVSYKSHVTADTASIELISEQTLPLSAQIHALSLIDQLICQLTNRSGSIRSWVVSEKHEGDYHRPVMVESGRTALHFAPELLAQPVSSAQLKPTKKLTAILAVIREQLNIEDASLESVAARFNVSGRQLQRQLKEAGTTFRHALDAVRFDRARDYLKNPSFKLGLIANYLGYSEDSAFSRSFKRWSGMAPKSWRRMTSDSQSKDR</sequence>
<keyword evidence="1" id="KW-0805">Transcription regulation</keyword>
<dbReference type="GO" id="GO:0003700">
    <property type="term" value="F:DNA-binding transcription factor activity"/>
    <property type="evidence" value="ECO:0007669"/>
    <property type="project" value="InterPro"/>
</dbReference>
<dbReference type="AlphaFoldDB" id="A0A3M0A4N5"/>
<dbReference type="EMBL" id="REFJ01000004">
    <property type="protein sequence ID" value="RMA79344.1"/>
    <property type="molecule type" value="Genomic_DNA"/>
</dbReference>
<dbReference type="GO" id="GO:0000976">
    <property type="term" value="F:transcription cis-regulatory region binding"/>
    <property type="evidence" value="ECO:0007669"/>
    <property type="project" value="TreeGrafter"/>
</dbReference>
<keyword evidence="3" id="KW-0804">Transcription</keyword>
<dbReference type="Gene3D" id="1.10.10.60">
    <property type="entry name" value="Homeodomain-like"/>
    <property type="match status" value="1"/>
</dbReference>
<feature type="domain" description="HTH araC/xylS-type" evidence="4">
    <location>
        <begin position="208"/>
        <end position="306"/>
    </location>
</feature>
<evidence type="ECO:0000256" key="1">
    <source>
        <dbReference type="ARBA" id="ARBA00023015"/>
    </source>
</evidence>
<protein>
    <submittedName>
        <fullName evidence="5">AraC-like DNA-binding protein</fullName>
    </submittedName>
</protein>
<proteinExistence type="predicted"/>
<accession>A0A3M0A4N5</accession>
<dbReference type="OrthoDB" id="6194859at2"/>
<dbReference type="SMART" id="SM00342">
    <property type="entry name" value="HTH_ARAC"/>
    <property type="match status" value="1"/>
</dbReference>
<dbReference type="Pfam" id="PF12833">
    <property type="entry name" value="HTH_18"/>
    <property type="match status" value="1"/>
</dbReference>
<dbReference type="Proteomes" id="UP000267187">
    <property type="component" value="Unassembled WGS sequence"/>
</dbReference>
<dbReference type="PROSITE" id="PS01124">
    <property type="entry name" value="HTH_ARAC_FAMILY_2"/>
    <property type="match status" value="1"/>
</dbReference>
<name>A0A3M0A4N5_9GAMM</name>
<keyword evidence="6" id="KW-1185">Reference proteome</keyword>
<evidence type="ECO:0000256" key="2">
    <source>
        <dbReference type="ARBA" id="ARBA00023125"/>
    </source>
</evidence>
<dbReference type="PANTHER" id="PTHR47894:SF1">
    <property type="entry name" value="HTH-TYPE TRANSCRIPTIONAL REGULATOR VQSM"/>
    <property type="match status" value="1"/>
</dbReference>
<comment type="caution">
    <text evidence="5">The sequence shown here is derived from an EMBL/GenBank/DDBJ whole genome shotgun (WGS) entry which is preliminary data.</text>
</comment>
<reference evidence="5 6" key="1">
    <citation type="submission" date="2018-10" db="EMBL/GenBank/DDBJ databases">
        <title>Genomic Encyclopedia of Type Strains, Phase IV (KMG-IV): sequencing the most valuable type-strain genomes for metagenomic binning, comparative biology and taxonomic classification.</title>
        <authorList>
            <person name="Goeker M."/>
        </authorList>
    </citation>
    <scope>NUCLEOTIDE SEQUENCE [LARGE SCALE GENOMIC DNA]</scope>
    <source>
        <strain evidence="5 6">DSM 25080</strain>
    </source>
</reference>
<dbReference type="GO" id="GO:0005829">
    <property type="term" value="C:cytosol"/>
    <property type="evidence" value="ECO:0007669"/>
    <property type="project" value="TreeGrafter"/>
</dbReference>
<evidence type="ECO:0000313" key="6">
    <source>
        <dbReference type="Proteomes" id="UP000267187"/>
    </source>
</evidence>
<keyword evidence="2 5" id="KW-0238">DNA-binding</keyword>